<sequence>MKQVANRNPTYRKLSESEIREKKAKGLCFQCDGRYHAGHQCRYKELHILIVREDGTEYEHEEEDDGEKEGEPTEEPEFAELPLNTAMGLSSPKTIKLRGSIQDINLVIMIDSGATHKFITHQLVEKLGLSPDKTKRYRVIMGTKLAV</sequence>
<dbReference type="Gene3D" id="2.40.70.10">
    <property type="entry name" value="Acid Proteases"/>
    <property type="match status" value="1"/>
</dbReference>
<keyword evidence="3" id="KW-1185">Reference proteome</keyword>
<dbReference type="EMBL" id="JBANAX010000374">
    <property type="protein sequence ID" value="KAL1212172.1"/>
    <property type="molecule type" value="Genomic_DNA"/>
</dbReference>
<reference evidence="2 3" key="1">
    <citation type="submission" date="2024-04" db="EMBL/GenBank/DDBJ databases">
        <title>Genome assembly C_amara_ONT_v2.</title>
        <authorList>
            <person name="Yant L."/>
            <person name="Moore C."/>
            <person name="Slenker M."/>
        </authorList>
    </citation>
    <scope>NUCLEOTIDE SEQUENCE [LARGE SCALE GENOMIC DNA]</scope>
    <source>
        <tissue evidence="2">Leaf</tissue>
    </source>
</reference>
<feature type="region of interest" description="Disordered" evidence="1">
    <location>
        <begin position="54"/>
        <end position="75"/>
    </location>
</feature>
<feature type="compositionally biased region" description="Acidic residues" evidence="1">
    <location>
        <begin position="59"/>
        <end position="75"/>
    </location>
</feature>
<dbReference type="Proteomes" id="UP001558713">
    <property type="component" value="Unassembled WGS sequence"/>
</dbReference>
<dbReference type="CDD" id="cd00303">
    <property type="entry name" value="retropepsin_like"/>
    <property type="match status" value="1"/>
</dbReference>
<name>A0ABD1AZM7_CARAN</name>
<gene>
    <name evidence="2" type="ORF">V5N11_028793</name>
</gene>
<organism evidence="2 3">
    <name type="scientific">Cardamine amara subsp. amara</name>
    <dbReference type="NCBI Taxonomy" id="228776"/>
    <lineage>
        <taxon>Eukaryota</taxon>
        <taxon>Viridiplantae</taxon>
        <taxon>Streptophyta</taxon>
        <taxon>Embryophyta</taxon>
        <taxon>Tracheophyta</taxon>
        <taxon>Spermatophyta</taxon>
        <taxon>Magnoliopsida</taxon>
        <taxon>eudicotyledons</taxon>
        <taxon>Gunneridae</taxon>
        <taxon>Pentapetalae</taxon>
        <taxon>rosids</taxon>
        <taxon>malvids</taxon>
        <taxon>Brassicales</taxon>
        <taxon>Brassicaceae</taxon>
        <taxon>Cardamineae</taxon>
        <taxon>Cardamine</taxon>
    </lineage>
</organism>
<evidence type="ECO:0000256" key="1">
    <source>
        <dbReference type="SAM" id="MobiDB-lite"/>
    </source>
</evidence>
<dbReference type="InterPro" id="IPR021109">
    <property type="entry name" value="Peptidase_aspartic_dom_sf"/>
</dbReference>
<dbReference type="Pfam" id="PF13650">
    <property type="entry name" value="Asp_protease_2"/>
    <property type="match status" value="1"/>
</dbReference>
<evidence type="ECO:0000313" key="3">
    <source>
        <dbReference type="Proteomes" id="UP001558713"/>
    </source>
</evidence>
<evidence type="ECO:0008006" key="4">
    <source>
        <dbReference type="Google" id="ProtNLM"/>
    </source>
</evidence>
<proteinExistence type="predicted"/>
<dbReference type="AlphaFoldDB" id="A0ABD1AZM7"/>
<evidence type="ECO:0000313" key="2">
    <source>
        <dbReference type="EMBL" id="KAL1212172.1"/>
    </source>
</evidence>
<protein>
    <recommendedName>
        <fullName evidence="4">Ty3-gypsy retrotransposon protein</fullName>
    </recommendedName>
</protein>
<accession>A0ABD1AZM7</accession>
<comment type="caution">
    <text evidence="2">The sequence shown here is derived from an EMBL/GenBank/DDBJ whole genome shotgun (WGS) entry which is preliminary data.</text>
</comment>